<dbReference type="PANTHER" id="PTHR47791">
    <property type="entry name" value="MEIOTICALLY UP-REGULATED GENE 191 PROTEIN"/>
    <property type="match status" value="1"/>
</dbReference>
<keyword evidence="4" id="KW-1185">Reference proteome</keyword>
<feature type="signal peptide" evidence="2">
    <location>
        <begin position="1"/>
        <end position="19"/>
    </location>
</feature>
<feature type="chain" id="PRO_5039287598" evidence="2">
    <location>
        <begin position="20"/>
        <end position="632"/>
    </location>
</feature>
<dbReference type="SUPFAM" id="SSF48208">
    <property type="entry name" value="Six-hairpin glycosidases"/>
    <property type="match status" value="1"/>
</dbReference>
<keyword evidence="2" id="KW-0732">Signal</keyword>
<evidence type="ECO:0000256" key="1">
    <source>
        <dbReference type="SAM" id="MobiDB-lite"/>
    </source>
</evidence>
<sequence length="632" mass="68117">MVGVLNFLVAILLALVPSAPPSGPPGTPPPSTPSASTPSPSVPPPNAPPPSTPPLVAAAAVCVLSCDTLDPSQAKQETFPVPERQINGRRLVLHVSDRDGMAWGSVDNGVTGDSVWLDRSWDGGASWEGLLGRASIPGSWTGTRTLMYNVTDPVSHRRGLIRACGDAAAVTCTDWIYPTVCDVLCDRTSAGQASGDVQPVPPTTLYGRVIRLHTDANAMAWASIEAGGPGDEVWLDRSWDSGASWPGGSSLGRTATPAGASSVRTTMFATRDPRGRHYGGAVRACGREAAHQEGSCTAWARPVPTRARAAADALLYSYDPSTAWWPTSWWNSATTLTAVMDSGIRDYDWVIARTFDVNRGRFAAGQRSTDPIEGDFISRSIDDSAWWGLAWVAAYDRTGDQRYLAMATTIATYVHQYWDTRTCGGGVWWDRERTYKNAVTNGQYLRLTASIHRRTPGDSLWLQRARTAADWYLNSGLINSSGLVNDGLTGDCRNNGQTVWTYNQGLGIGGLVEVWRATGDTRYLNTAKRLADSAIASPVLTRGGVLTESCDVGANSCDDNQKQFKGIFVRFLNDLAKATNSAAYQRFARQQSDSVWANDRDALNRIGQRWAGGTPNQVDWRTQASGLNAVIG</sequence>
<reference evidence="4" key="1">
    <citation type="submission" date="2016-10" db="EMBL/GenBank/DDBJ databases">
        <authorList>
            <person name="Varghese N."/>
            <person name="Submissions S."/>
        </authorList>
    </citation>
    <scope>NUCLEOTIDE SEQUENCE [LARGE SCALE GENOMIC DNA]</scope>
    <source>
        <strain evidence="4">DSM 44232</strain>
    </source>
</reference>
<dbReference type="InterPro" id="IPR005198">
    <property type="entry name" value="Glyco_hydro_76"/>
</dbReference>
<protein>
    <submittedName>
        <fullName evidence="3">Predicted alpha-1,6-mannanase, GH76 family</fullName>
    </submittedName>
</protein>
<evidence type="ECO:0000313" key="3">
    <source>
        <dbReference type="EMBL" id="SFR27939.1"/>
    </source>
</evidence>
<dbReference type="Gene3D" id="1.50.10.20">
    <property type="match status" value="1"/>
</dbReference>
<dbReference type="InterPro" id="IPR053169">
    <property type="entry name" value="MUG_Protein"/>
</dbReference>
<gene>
    <name evidence="3" type="ORF">SAMN04488564_11250</name>
</gene>
<dbReference type="AlphaFoldDB" id="A0A1I6FD74"/>
<dbReference type="PANTHER" id="PTHR47791:SF1">
    <property type="entry name" value="ENDO MANNANASE, GH76 FAMILY (EUROFUNG)"/>
    <property type="match status" value="1"/>
</dbReference>
<proteinExistence type="predicted"/>
<dbReference type="GO" id="GO:0005975">
    <property type="term" value="P:carbohydrate metabolic process"/>
    <property type="evidence" value="ECO:0007669"/>
    <property type="project" value="InterPro"/>
</dbReference>
<dbReference type="STRING" id="84724.SAMN04488564_11250"/>
<feature type="region of interest" description="Disordered" evidence="1">
    <location>
        <begin position="20"/>
        <end position="52"/>
    </location>
</feature>
<organism evidence="3 4">
    <name type="scientific">Lentzea waywayandensis</name>
    <dbReference type="NCBI Taxonomy" id="84724"/>
    <lineage>
        <taxon>Bacteria</taxon>
        <taxon>Bacillati</taxon>
        <taxon>Actinomycetota</taxon>
        <taxon>Actinomycetes</taxon>
        <taxon>Pseudonocardiales</taxon>
        <taxon>Pseudonocardiaceae</taxon>
        <taxon>Lentzea</taxon>
    </lineage>
</organism>
<evidence type="ECO:0000256" key="2">
    <source>
        <dbReference type="SAM" id="SignalP"/>
    </source>
</evidence>
<dbReference type="Proteomes" id="UP000198583">
    <property type="component" value="Unassembled WGS sequence"/>
</dbReference>
<dbReference type="InterPro" id="IPR008928">
    <property type="entry name" value="6-hairpin_glycosidase_sf"/>
</dbReference>
<name>A0A1I6FD74_9PSEU</name>
<accession>A0A1I6FD74</accession>
<feature type="compositionally biased region" description="Pro residues" evidence="1">
    <location>
        <begin position="20"/>
        <end position="32"/>
    </location>
</feature>
<feature type="compositionally biased region" description="Pro residues" evidence="1">
    <location>
        <begin position="40"/>
        <end position="52"/>
    </location>
</feature>
<evidence type="ECO:0000313" key="4">
    <source>
        <dbReference type="Proteomes" id="UP000198583"/>
    </source>
</evidence>
<dbReference type="Pfam" id="PF03663">
    <property type="entry name" value="Glyco_hydro_76"/>
    <property type="match status" value="1"/>
</dbReference>
<dbReference type="EMBL" id="FOYL01000012">
    <property type="protein sequence ID" value="SFR27939.1"/>
    <property type="molecule type" value="Genomic_DNA"/>
</dbReference>